<protein>
    <submittedName>
        <fullName evidence="6">Lytic transglycosylase domain-containing protein</fullName>
    </submittedName>
</protein>
<dbReference type="EMBL" id="JBHUIR010000038">
    <property type="protein sequence ID" value="MFD2260303.1"/>
    <property type="molecule type" value="Genomic_DNA"/>
</dbReference>
<reference evidence="7" key="1">
    <citation type="journal article" date="2019" name="Int. J. Syst. Evol. Microbiol.">
        <title>The Global Catalogue of Microorganisms (GCM) 10K type strain sequencing project: providing services to taxonomists for standard genome sequencing and annotation.</title>
        <authorList>
            <consortium name="The Broad Institute Genomics Platform"/>
            <consortium name="The Broad Institute Genome Sequencing Center for Infectious Disease"/>
            <person name="Wu L."/>
            <person name="Ma J."/>
        </authorList>
    </citation>
    <scope>NUCLEOTIDE SEQUENCE [LARGE SCALE GENOMIC DNA]</scope>
    <source>
        <strain evidence="7">KCTC 23707</strain>
    </source>
</reference>
<comment type="similarity">
    <text evidence="1">Belongs to the transglycosylase Slt family.</text>
</comment>
<evidence type="ECO:0000256" key="3">
    <source>
        <dbReference type="SAM" id="MobiDB-lite"/>
    </source>
</evidence>
<dbReference type="PANTHER" id="PTHR37423">
    <property type="entry name" value="SOLUBLE LYTIC MUREIN TRANSGLYCOSYLASE-RELATED"/>
    <property type="match status" value="1"/>
</dbReference>
<comment type="similarity">
    <text evidence="2">Belongs to the virb1 family.</text>
</comment>
<feature type="compositionally biased region" description="Polar residues" evidence="3">
    <location>
        <begin position="41"/>
        <end position="57"/>
    </location>
</feature>
<proteinExistence type="inferred from homology"/>
<dbReference type="InterPro" id="IPR008258">
    <property type="entry name" value="Transglycosylase_SLT_dom_1"/>
</dbReference>
<feature type="signal peptide" evidence="4">
    <location>
        <begin position="1"/>
        <end position="28"/>
    </location>
</feature>
<keyword evidence="7" id="KW-1185">Reference proteome</keyword>
<accession>A0ABW5DGT9</accession>
<dbReference type="SUPFAM" id="SSF53955">
    <property type="entry name" value="Lysozyme-like"/>
    <property type="match status" value="1"/>
</dbReference>
<dbReference type="Proteomes" id="UP001597373">
    <property type="component" value="Unassembled WGS sequence"/>
</dbReference>
<organism evidence="6 7">
    <name type="scientific">Chelativorans composti</name>
    <dbReference type="NCBI Taxonomy" id="768533"/>
    <lineage>
        <taxon>Bacteria</taxon>
        <taxon>Pseudomonadati</taxon>
        <taxon>Pseudomonadota</taxon>
        <taxon>Alphaproteobacteria</taxon>
        <taxon>Hyphomicrobiales</taxon>
        <taxon>Phyllobacteriaceae</taxon>
        <taxon>Chelativorans</taxon>
    </lineage>
</organism>
<gene>
    <name evidence="6" type="ORF">ACFSMZ_11070</name>
</gene>
<keyword evidence="4" id="KW-0732">Signal</keyword>
<evidence type="ECO:0000256" key="4">
    <source>
        <dbReference type="SAM" id="SignalP"/>
    </source>
</evidence>
<feature type="chain" id="PRO_5046558759" evidence="4">
    <location>
        <begin position="29"/>
        <end position="264"/>
    </location>
</feature>
<dbReference type="InterPro" id="IPR023346">
    <property type="entry name" value="Lysozyme-like_dom_sf"/>
</dbReference>
<evidence type="ECO:0000256" key="1">
    <source>
        <dbReference type="ARBA" id="ARBA00007734"/>
    </source>
</evidence>
<dbReference type="RefSeq" id="WP_345099151.1">
    <property type="nucleotide sequence ID" value="NZ_BAABGS010000021.1"/>
</dbReference>
<comment type="caution">
    <text evidence="6">The sequence shown here is derived from an EMBL/GenBank/DDBJ whole genome shotgun (WGS) entry which is preliminary data.</text>
</comment>
<dbReference type="Pfam" id="PF01464">
    <property type="entry name" value="SLT"/>
    <property type="match status" value="1"/>
</dbReference>
<sequence length="264" mass="27865">MTPWTSYRRAVLVSVMAGMLGACNSAGGLDLIASDLTATDGTAAQTSPEGETASDSGKTAATAAQEVASADAEAAQSRVIAAAGEGKAAQSGAEPAVIAAVPVQRPGQGVVEASLVAVSAYAEQKQPGSLATALVEPVPSGRKVAPNSPELHALISHYAAHYNVPERLVHRVVKRESNYDPSARNKIYWGLMQIRHDTARTMGYRGSPEGLLDAETNLKYAVKYLRGAYITAEGNEDLAVRFYSRGYYYDAKRKGLLKVTGLRP</sequence>
<dbReference type="PANTHER" id="PTHR37423:SF2">
    <property type="entry name" value="MEMBRANE-BOUND LYTIC MUREIN TRANSGLYCOSYLASE C"/>
    <property type="match status" value="1"/>
</dbReference>
<feature type="region of interest" description="Disordered" evidence="3">
    <location>
        <begin position="41"/>
        <end position="65"/>
    </location>
</feature>
<evidence type="ECO:0000313" key="7">
    <source>
        <dbReference type="Proteomes" id="UP001597373"/>
    </source>
</evidence>
<evidence type="ECO:0000256" key="2">
    <source>
        <dbReference type="ARBA" id="ARBA00009387"/>
    </source>
</evidence>
<feature type="domain" description="Transglycosylase SLT" evidence="5">
    <location>
        <begin position="155"/>
        <end position="246"/>
    </location>
</feature>
<dbReference type="Gene3D" id="1.10.530.10">
    <property type="match status" value="1"/>
</dbReference>
<evidence type="ECO:0000259" key="5">
    <source>
        <dbReference type="Pfam" id="PF01464"/>
    </source>
</evidence>
<evidence type="ECO:0000313" key="6">
    <source>
        <dbReference type="EMBL" id="MFD2260303.1"/>
    </source>
</evidence>
<name>A0ABW5DGT9_9HYPH</name>